<organism evidence="1 2">
    <name type="scientific">Pseudomonas syringae pv. maculicola</name>
    <dbReference type="NCBI Taxonomy" id="59511"/>
    <lineage>
        <taxon>Bacteria</taxon>
        <taxon>Pseudomonadati</taxon>
        <taxon>Pseudomonadota</taxon>
        <taxon>Gammaproteobacteria</taxon>
        <taxon>Pseudomonadales</taxon>
        <taxon>Pseudomonadaceae</taxon>
        <taxon>Pseudomonas</taxon>
    </lineage>
</organism>
<sequence length="103" mass="11118">MDVIRRLPGWVDTCTGCAVRSDIIAEIHMTYRAASFVLLLGLSVIGLSACQSDNPYVASSLPMPPAPPQAAKTLDLSAYPAPPRDYGKYRTWGWLNGQLPPGT</sequence>
<feature type="non-terminal residue" evidence="1">
    <location>
        <position position="103"/>
    </location>
</feature>
<gene>
    <name evidence="1" type="ORF">APX70_05251</name>
</gene>
<protein>
    <submittedName>
        <fullName evidence="1">Lipoprotein</fullName>
    </submittedName>
</protein>
<evidence type="ECO:0000313" key="1">
    <source>
        <dbReference type="EMBL" id="RML71158.1"/>
    </source>
</evidence>
<proteinExistence type="predicted"/>
<name>A0A3M2Y6U8_PSEYM</name>
<dbReference type="Proteomes" id="UP000282378">
    <property type="component" value="Unassembled WGS sequence"/>
</dbReference>
<reference evidence="1 2" key="1">
    <citation type="submission" date="2018-08" db="EMBL/GenBank/DDBJ databases">
        <title>Recombination of ecologically and evolutionarily significant loci maintains genetic cohesion in the Pseudomonas syringae species complex.</title>
        <authorList>
            <person name="Dillon M."/>
            <person name="Thakur S."/>
            <person name="Almeida R.N.D."/>
            <person name="Weir B.S."/>
            <person name="Guttman D.S."/>
        </authorList>
    </citation>
    <scope>NUCLEOTIDE SEQUENCE [LARGE SCALE GENOMIC DNA]</scope>
    <source>
        <strain evidence="1 2">88_10</strain>
    </source>
</reference>
<evidence type="ECO:0000313" key="2">
    <source>
        <dbReference type="Proteomes" id="UP000282378"/>
    </source>
</evidence>
<dbReference type="AlphaFoldDB" id="A0A3M2Y6U8"/>
<dbReference type="EMBL" id="RBNL01002494">
    <property type="protein sequence ID" value="RML71158.1"/>
    <property type="molecule type" value="Genomic_DNA"/>
</dbReference>
<keyword evidence="1" id="KW-0449">Lipoprotein</keyword>
<comment type="caution">
    <text evidence="1">The sequence shown here is derived from an EMBL/GenBank/DDBJ whole genome shotgun (WGS) entry which is preliminary data.</text>
</comment>
<accession>A0A3M2Y6U8</accession>